<dbReference type="InterPro" id="IPR051122">
    <property type="entry name" value="SDR_DHRS6-like"/>
</dbReference>
<dbReference type="PANTHER" id="PTHR43477">
    <property type="entry name" value="DIHYDROANTICAPSIN 7-DEHYDROGENASE"/>
    <property type="match status" value="1"/>
</dbReference>
<accession>A0A517Q3Z3</accession>
<dbReference type="EMBL" id="CP036317">
    <property type="protein sequence ID" value="QDV17486.1"/>
    <property type="molecule type" value="Genomic_DNA"/>
</dbReference>
<keyword evidence="5" id="KW-1185">Reference proteome</keyword>
<evidence type="ECO:0000313" key="3">
    <source>
        <dbReference type="EMBL" id="QDT26341.1"/>
    </source>
</evidence>
<evidence type="ECO:0000256" key="1">
    <source>
        <dbReference type="ARBA" id="ARBA00006484"/>
    </source>
</evidence>
<dbReference type="Proteomes" id="UP000320839">
    <property type="component" value="Chromosome"/>
</dbReference>
<dbReference type="InterPro" id="IPR036291">
    <property type="entry name" value="NAD(P)-bd_dom_sf"/>
</dbReference>
<dbReference type="PANTHER" id="PTHR43477:SF1">
    <property type="entry name" value="DIHYDROANTICAPSIN 7-DEHYDROGENASE"/>
    <property type="match status" value="1"/>
</dbReference>
<proteinExistence type="inferred from homology"/>
<accession>A0A518FM95</accession>
<evidence type="ECO:0000313" key="4">
    <source>
        <dbReference type="EMBL" id="QDV17486.1"/>
    </source>
</evidence>
<dbReference type="GO" id="GO:0004316">
    <property type="term" value="F:3-oxoacyl-[acyl-carrier-protein] reductase (NADPH) activity"/>
    <property type="evidence" value="ECO:0007669"/>
    <property type="project" value="UniProtKB-EC"/>
</dbReference>
<gene>
    <name evidence="3" type="primary">fabG_3</name>
    <name evidence="4" type="synonym">fabG_4</name>
    <name evidence="3" type="ORF">Enr10x_16420</name>
    <name evidence="4" type="ORF">Pan153_21390</name>
</gene>
<evidence type="ECO:0000256" key="2">
    <source>
        <dbReference type="ARBA" id="ARBA00023002"/>
    </source>
</evidence>
<evidence type="ECO:0000313" key="6">
    <source>
        <dbReference type="Proteomes" id="UP000320839"/>
    </source>
</evidence>
<dbReference type="OrthoDB" id="9803333at2"/>
<dbReference type="PRINTS" id="PR00081">
    <property type="entry name" value="GDHRDH"/>
</dbReference>
<dbReference type="RefSeq" id="WP_145105998.1">
    <property type="nucleotide sequence ID" value="NZ_CP036277.1"/>
</dbReference>
<dbReference type="CDD" id="cd05233">
    <property type="entry name" value="SDR_c"/>
    <property type="match status" value="1"/>
</dbReference>
<dbReference type="Pfam" id="PF13561">
    <property type="entry name" value="adh_short_C2"/>
    <property type="match status" value="1"/>
</dbReference>
<sequence length="257" mass="26974">MSISDSIGQSLGYVVLGATGAVGSEISQRLARAGHRVMLGGRDQQRLDDLSSELDAPRSCVEAENPDSIDHCLEQAANEFGRLDGVVNCIGSVLLKPAHLTSDEEWSQTLSVNLTTAFSTVRSAARVMRKAGGSVVLISSAAARIGIANHEAIAAAKAGVIGLTLSASATYASRGIRVNAVAPGLIKSRITRHLWESEAAESTSISMHALDRLGEPADVASLIEWLLKPENNWITGQILGVDGGLAAVIPRTRQKSS</sequence>
<protein>
    <submittedName>
        <fullName evidence="3">3-oxoacyl-[acyl-carrier-protein] reductase FabG</fullName>
        <ecNumber evidence="3">1.1.1.100</ecNumber>
    </submittedName>
</protein>
<organism evidence="3 5">
    <name type="scientific">Gimesia panareensis</name>
    <dbReference type="NCBI Taxonomy" id="2527978"/>
    <lineage>
        <taxon>Bacteria</taxon>
        <taxon>Pseudomonadati</taxon>
        <taxon>Planctomycetota</taxon>
        <taxon>Planctomycetia</taxon>
        <taxon>Planctomycetales</taxon>
        <taxon>Planctomycetaceae</taxon>
        <taxon>Gimesia</taxon>
    </lineage>
</organism>
<dbReference type="Proteomes" id="UP000315647">
    <property type="component" value="Chromosome"/>
</dbReference>
<reference evidence="3 5" key="1">
    <citation type="submission" date="2019-03" db="EMBL/GenBank/DDBJ databases">
        <title>Deep-cultivation of Planctomycetes and their phenomic and genomic characterization uncovers novel biology.</title>
        <authorList>
            <person name="Wiegand S."/>
            <person name="Jogler M."/>
            <person name="Boedeker C."/>
            <person name="Pinto D."/>
            <person name="Vollmers J."/>
            <person name="Rivas-Marin E."/>
            <person name="Kohn T."/>
            <person name="Peeters S.H."/>
            <person name="Heuer A."/>
            <person name="Rast P."/>
            <person name="Oberbeckmann S."/>
            <person name="Bunk B."/>
            <person name="Jeske O."/>
            <person name="Meyerdierks A."/>
            <person name="Storesund J.E."/>
            <person name="Kallscheuer N."/>
            <person name="Luecker S."/>
            <person name="Lage O.M."/>
            <person name="Pohl T."/>
            <person name="Merkel B.J."/>
            <person name="Hornburger P."/>
            <person name="Mueller R.-W."/>
            <person name="Bruemmer F."/>
            <person name="Labrenz M."/>
            <person name="Spormann A.M."/>
            <person name="Op den Camp H."/>
            <person name="Overmann J."/>
            <person name="Amann R."/>
            <person name="Jetten M.S.M."/>
            <person name="Mascher T."/>
            <person name="Medema M.H."/>
            <person name="Devos D.P."/>
            <person name="Kaster A.-K."/>
            <person name="Ovreas L."/>
            <person name="Rohde M."/>
            <person name="Galperin M.Y."/>
            <person name="Jogler C."/>
        </authorList>
    </citation>
    <scope>NUCLEOTIDE SEQUENCE [LARGE SCALE GENOMIC DNA]</scope>
    <source>
        <strain evidence="3 5">Enr10</strain>
        <strain evidence="4 6">Pan153</strain>
    </source>
</reference>
<dbReference type="SUPFAM" id="SSF51735">
    <property type="entry name" value="NAD(P)-binding Rossmann-fold domains"/>
    <property type="match status" value="1"/>
</dbReference>
<keyword evidence="2 3" id="KW-0560">Oxidoreductase</keyword>
<dbReference type="Gene3D" id="3.40.50.720">
    <property type="entry name" value="NAD(P)-binding Rossmann-like Domain"/>
    <property type="match status" value="1"/>
</dbReference>
<dbReference type="EC" id="1.1.1.100" evidence="3"/>
<dbReference type="InterPro" id="IPR002347">
    <property type="entry name" value="SDR_fam"/>
</dbReference>
<accession>A0A518A3G0</accession>
<dbReference type="AlphaFoldDB" id="A0A518A3G0"/>
<evidence type="ECO:0000313" key="5">
    <source>
        <dbReference type="Proteomes" id="UP000315647"/>
    </source>
</evidence>
<dbReference type="EMBL" id="CP037421">
    <property type="protein sequence ID" value="QDT26341.1"/>
    <property type="molecule type" value="Genomic_DNA"/>
</dbReference>
<comment type="similarity">
    <text evidence="1">Belongs to the short-chain dehydrogenases/reductases (SDR) family.</text>
</comment>
<name>A0A518A3G0_9PLAN</name>
<dbReference type="FunFam" id="3.40.50.720:FF:000084">
    <property type="entry name" value="Short-chain dehydrogenase reductase"/>
    <property type="match status" value="1"/>
</dbReference>